<proteinExistence type="predicted"/>
<evidence type="ECO:0000313" key="3">
    <source>
        <dbReference type="EMBL" id="MDR6226815.1"/>
    </source>
</evidence>
<dbReference type="Pfam" id="PF02645">
    <property type="entry name" value="DegV"/>
    <property type="match status" value="1"/>
</dbReference>
<evidence type="ECO:0000256" key="2">
    <source>
        <dbReference type="ARBA" id="ARBA00023121"/>
    </source>
</evidence>
<comment type="function">
    <text evidence="1">May bind long-chain fatty acids, such as palmitate, and may play a role in lipid transport or fatty acid metabolism.</text>
</comment>
<keyword evidence="2" id="KW-0446">Lipid-binding</keyword>
<dbReference type="EMBL" id="JAVDQG010000006">
    <property type="protein sequence ID" value="MDR6226815.1"/>
    <property type="molecule type" value="Genomic_DNA"/>
</dbReference>
<evidence type="ECO:0000256" key="1">
    <source>
        <dbReference type="ARBA" id="ARBA00003238"/>
    </source>
</evidence>
<keyword evidence="4" id="KW-1185">Reference proteome</keyword>
<dbReference type="InterPro" id="IPR050270">
    <property type="entry name" value="DegV_domain_contain"/>
</dbReference>
<sequence length="288" mass="32161">MSKIALVTDSSCDLPVDLLKKWDIHVVPLRIIYKEGEYRDGIDLTPAEVYDRLEEEVPTTSMPSPEDIADTFHRLKKEGYTHCVVLALSANLSGTYNAFRLVAQEVEMKMDVIDSKGLSWVLGFQVLEAARLIREKVDYEEIVVKLEELKEKVKGYFIVDSLEYLREGGRIGKVAASLGSMLNLKPIISLDKEGKFYPHTLARGKNQAMKKLIDPVLKQIQSTKANISILQGRAEEEAAALKERFKEMENVCELYISNISPALVVHTGPGLLGLVVHPVDGETHPSQA</sequence>
<dbReference type="RefSeq" id="WP_309867225.1">
    <property type="nucleotide sequence ID" value="NZ_JAVDQG010000006.1"/>
</dbReference>
<accession>A0ABU1IPW1</accession>
<reference evidence="3 4" key="1">
    <citation type="submission" date="2023-07" db="EMBL/GenBank/DDBJ databases">
        <title>Genomic Encyclopedia of Type Strains, Phase IV (KMG-IV): sequencing the most valuable type-strain genomes for metagenomic binning, comparative biology and taxonomic classification.</title>
        <authorList>
            <person name="Goeker M."/>
        </authorList>
    </citation>
    <scope>NUCLEOTIDE SEQUENCE [LARGE SCALE GENOMIC DNA]</scope>
    <source>
        <strain evidence="3 4">DSM 45903</strain>
    </source>
</reference>
<dbReference type="SUPFAM" id="SSF82549">
    <property type="entry name" value="DAK1/DegV-like"/>
    <property type="match status" value="1"/>
</dbReference>
<dbReference type="InterPro" id="IPR003797">
    <property type="entry name" value="DegV"/>
</dbReference>
<dbReference type="PANTHER" id="PTHR33434:SF3">
    <property type="entry name" value="DEGV DOMAIN-CONTAINING PROTEIN YITS"/>
    <property type="match status" value="1"/>
</dbReference>
<dbReference type="Gene3D" id="3.40.50.10170">
    <property type="match status" value="1"/>
</dbReference>
<protein>
    <submittedName>
        <fullName evidence="3">DegV family protein with EDD domain</fullName>
    </submittedName>
</protein>
<evidence type="ECO:0000313" key="4">
    <source>
        <dbReference type="Proteomes" id="UP001185012"/>
    </source>
</evidence>
<name>A0ABU1IPW1_9BACL</name>
<dbReference type="PROSITE" id="PS51482">
    <property type="entry name" value="DEGV"/>
    <property type="match status" value="1"/>
</dbReference>
<gene>
    <name evidence="3" type="ORF">JOE21_002825</name>
</gene>
<dbReference type="NCBIfam" id="TIGR00762">
    <property type="entry name" value="DegV"/>
    <property type="match status" value="1"/>
</dbReference>
<dbReference type="Proteomes" id="UP001185012">
    <property type="component" value="Unassembled WGS sequence"/>
</dbReference>
<comment type="caution">
    <text evidence="3">The sequence shown here is derived from an EMBL/GenBank/DDBJ whole genome shotgun (WGS) entry which is preliminary data.</text>
</comment>
<dbReference type="InterPro" id="IPR043168">
    <property type="entry name" value="DegV_C"/>
</dbReference>
<organism evidence="3 4">
    <name type="scientific">Desmospora profundinema</name>
    <dbReference type="NCBI Taxonomy" id="1571184"/>
    <lineage>
        <taxon>Bacteria</taxon>
        <taxon>Bacillati</taxon>
        <taxon>Bacillota</taxon>
        <taxon>Bacilli</taxon>
        <taxon>Bacillales</taxon>
        <taxon>Thermoactinomycetaceae</taxon>
        <taxon>Desmospora</taxon>
    </lineage>
</organism>
<dbReference type="PANTHER" id="PTHR33434">
    <property type="entry name" value="DEGV DOMAIN-CONTAINING PROTEIN DR_1986-RELATED"/>
    <property type="match status" value="1"/>
</dbReference>
<dbReference type="Gene3D" id="3.30.1180.10">
    <property type="match status" value="1"/>
</dbReference>